<reference evidence="2" key="2">
    <citation type="submission" date="2015-01" db="EMBL/GenBank/DDBJ databases">
        <title>Evolutionary Origins and Diversification of the Mycorrhizal Mutualists.</title>
        <authorList>
            <consortium name="DOE Joint Genome Institute"/>
            <consortium name="Mycorrhizal Genomics Consortium"/>
            <person name="Kohler A."/>
            <person name="Kuo A."/>
            <person name="Nagy L.G."/>
            <person name="Floudas D."/>
            <person name="Copeland A."/>
            <person name="Barry K.W."/>
            <person name="Cichocki N."/>
            <person name="Veneault-Fourrey C."/>
            <person name="LaButti K."/>
            <person name="Lindquist E.A."/>
            <person name="Lipzen A."/>
            <person name="Lundell T."/>
            <person name="Morin E."/>
            <person name="Murat C."/>
            <person name="Riley R."/>
            <person name="Ohm R."/>
            <person name="Sun H."/>
            <person name="Tunlid A."/>
            <person name="Henrissat B."/>
            <person name="Grigoriev I.V."/>
            <person name="Hibbett D.S."/>
            <person name="Martin F."/>
        </authorList>
    </citation>
    <scope>NUCLEOTIDE SEQUENCE [LARGE SCALE GENOMIC DNA]</scope>
    <source>
        <strain evidence="2">F 1598</strain>
    </source>
</reference>
<evidence type="ECO:0000313" key="2">
    <source>
        <dbReference type="Proteomes" id="UP000054166"/>
    </source>
</evidence>
<dbReference type="AlphaFoldDB" id="A0A0C3CHR9"/>
<dbReference type="HOGENOM" id="CLU_2559064_0_0_1"/>
<sequence length="82" mass="9591">MPPAPSTNIYRPFEFKRDNLGLTFGFIRSNGNQQHRMGGNNQDPIYVLLIIKKRYKHIFTVIIQLRFQILQGLRVFRSACVP</sequence>
<keyword evidence="2" id="KW-1185">Reference proteome</keyword>
<dbReference type="Proteomes" id="UP000054166">
    <property type="component" value="Unassembled WGS sequence"/>
</dbReference>
<name>A0A0C3CHR9_PILCF</name>
<dbReference type="InParanoid" id="A0A0C3CHR9"/>
<protein>
    <submittedName>
        <fullName evidence="1">Uncharacterized protein</fullName>
    </submittedName>
</protein>
<proteinExistence type="predicted"/>
<gene>
    <name evidence="1" type="ORF">PILCRDRAFT_813267</name>
</gene>
<evidence type="ECO:0000313" key="1">
    <source>
        <dbReference type="EMBL" id="KIM89332.1"/>
    </source>
</evidence>
<accession>A0A0C3CHR9</accession>
<dbReference type="EMBL" id="KN832975">
    <property type="protein sequence ID" value="KIM89332.1"/>
    <property type="molecule type" value="Genomic_DNA"/>
</dbReference>
<reference evidence="1 2" key="1">
    <citation type="submission" date="2014-04" db="EMBL/GenBank/DDBJ databases">
        <authorList>
            <consortium name="DOE Joint Genome Institute"/>
            <person name="Kuo A."/>
            <person name="Tarkka M."/>
            <person name="Buscot F."/>
            <person name="Kohler A."/>
            <person name="Nagy L.G."/>
            <person name="Floudas D."/>
            <person name="Copeland A."/>
            <person name="Barry K.W."/>
            <person name="Cichocki N."/>
            <person name="Veneault-Fourrey C."/>
            <person name="LaButti K."/>
            <person name="Lindquist E.A."/>
            <person name="Lipzen A."/>
            <person name="Lundell T."/>
            <person name="Morin E."/>
            <person name="Murat C."/>
            <person name="Sun H."/>
            <person name="Tunlid A."/>
            <person name="Henrissat B."/>
            <person name="Grigoriev I.V."/>
            <person name="Hibbett D.S."/>
            <person name="Martin F."/>
            <person name="Nordberg H.P."/>
            <person name="Cantor M.N."/>
            <person name="Hua S.X."/>
        </authorList>
    </citation>
    <scope>NUCLEOTIDE SEQUENCE [LARGE SCALE GENOMIC DNA]</scope>
    <source>
        <strain evidence="1 2">F 1598</strain>
    </source>
</reference>
<organism evidence="1 2">
    <name type="scientific">Piloderma croceum (strain F 1598)</name>
    <dbReference type="NCBI Taxonomy" id="765440"/>
    <lineage>
        <taxon>Eukaryota</taxon>
        <taxon>Fungi</taxon>
        <taxon>Dikarya</taxon>
        <taxon>Basidiomycota</taxon>
        <taxon>Agaricomycotina</taxon>
        <taxon>Agaricomycetes</taxon>
        <taxon>Agaricomycetidae</taxon>
        <taxon>Atheliales</taxon>
        <taxon>Atheliaceae</taxon>
        <taxon>Piloderma</taxon>
    </lineage>
</organism>